<dbReference type="EMBL" id="FNUS01000002">
    <property type="protein sequence ID" value="SEG04313.1"/>
    <property type="molecule type" value="Genomic_DNA"/>
</dbReference>
<name>A0A1H5WYD5_9FLAO</name>
<sequence>MKNIGLIGYDVIGKRVVDAINMQDFLIVI</sequence>
<evidence type="ECO:0000313" key="1">
    <source>
        <dbReference type="EMBL" id="SEG04313.1"/>
    </source>
</evidence>
<keyword evidence="2" id="KW-1185">Reference proteome</keyword>
<evidence type="ECO:0000313" key="2">
    <source>
        <dbReference type="Proteomes" id="UP000236738"/>
    </source>
</evidence>
<dbReference type="AlphaFoldDB" id="A0A1H5WYD5"/>
<accession>A0A1H5WYD5</accession>
<gene>
    <name evidence="1" type="ORF">SAMN05421847_1374</name>
</gene>
<reference evidence="2" key="1">
    <citation type="submission" date="2016-10" db="EMBL/GenBank/DDBJ databases">
        <authorList>
            <person name="Varghese N."/>
            <person name="Submissions S."/>
        </authorList>
    </citation>
    <scope>NUCLEOTIDE SEQUENCE [LARGE SCALE GENOMIC DNA]</scope>
    <source>
        <strain evidence="2">DSM 21580</strain>
    </source>
</reference>
<protein>
    <submittedName>
        <fullName evidence="1">Uncharacterized protein</fullName>
    </submittedName>
</protein>
<proteinExistence type="predicted"/>
<organism evidence="1 2">
    <name type="scientific">Halpernia humi</name>
    <dbReference type="NCBI Taxonomy" id="493375"/>
    <lineage>
        <taxon>Bacteria</taxon>
        <taxon>Pseudomonadati</taxon>
        <taxon>Bacteroidota</taxon>
        <taxon>Flavobacteriia</taxon>
        <taxon>Flavobacteriales</taxon>
        <taxon>Weeksellaceae</taxon>
        <taxon>Chryseobacterium group</taxon>
        <taxon>Halpernia</taxon>
    </lineage>
</organism>
<dbReference type="Proteomes" id="UP000236738">
    <property type="component" value="Unassembled WGS sequence"/>
</dbReference>